<evidence type="ECO:0000313" key="2">
    <source>
        <dbReference type="EMBL" id="KAK9828493.1"/>
    </source>
</evidence>
<sequence>MARQGESEEDRAARKATKKQLKAERRAVREGRPPETYGQKECDLCHQLKDLLIRCQVDKTEAWHMVCGKCWKDVSGGVVDGDDDHPLYRYGGLWKNLHRPATG</sequence>
<dbReference type="EMBL" id="JALJOR010000001">
    <property type="protein sequence ID" value="KAK9828493.1"/>
    <property type="molecule type" value="Genomic_DNA"/>
</dbReference>
<comment type="caution">
    <text evidence="2">The sequence shown here is derived from an EMBL/GenBank/DDBJ whole genome shotgun (WGS) entry which is preliminary data.</text>
</comment>
<evidence type="ECO:0000313" key="3">
    <source>
        <dbReference type="Proteomes" id="UP001489004"/>
    </source>
</evidence>
<dbReference type="AlphaFoldDB" id="A0AAW1R4A6"/>
<reference evidence="2 3" key="1">
    <citation type="journal article" date="2024" name="Nat. Commun.">
        <title>Phylogenomics reveals the evolutionary origins of lichenization in chlorophyte algae.</title>
        <authorList>
            <person name="Puginier C."/>
            <person name="Libourel C."/>
            <person name="Otte J."/>
            <person name="Skaloud P."/>
            <person name="Haon M."/>
            <person name="Grisel S."/>
            <person name="Petersen M."/>
            <person name="Berrin J.G."/>
            <person name="Delaux P.M."/>
            <person name="Dal Grande F."/>
            <person name="Keller J."/>
        </authorList>
    </citation>
    <scope>NUCLEOTIDE SEQUENCE [LARGE SCALE GENOMIC DNA]</scope>
    <source>
        <strain evidence="2 3">SAG 2043</strain>
    </source>
</reference>
<evidence type="ECO:0000256" key="1">
    <source>
        <dbReference type="SAM" id="MobiDB-lite"/>
    </source>
</evidence>
<proteinExistence type="predicted"/>
<gene>
    <name evidence="2" type="ORF">WJX72_000316</name>
</gene>
<keyword evidence="3" id="KW-1185">Reference proteome</keyword>
<accession>A0AAW1R4A6</accession>
<organism evidence="2 3">
    <name type="scientific">[Myrmecia] bisecta</name>
    <dbReference type="NCBI Taxonomy" id="41462"/>
    <lineage>
        <taxon>Eukaryota</taxon>
        <taxon>Viridiplantae</taxon>
        <taxon>Chlorophyta</taxon>
        <taxon>core chlorophytes</taxon>
        <taxon>Trebouxiophyceae</taxon>
        <taxon>Trebouxiales</taxon>
        <taxon>Trebouxiaceae</taxon>
        <taxon>Myrmecia</taxon>
    </lineage>
</organism>
<feature type="region of interest" description="Disordered" evidence="1">
    <location>
        <begin position="1"/>
        <end position="38"/>
    </location>
</feature>
<feature type="compositionally biased region" description="Basic and acidic residues" evidence="1">
    <location>
        <begin position="21"/>
        <end position="38"/>
    </location>
</feature>
<name>A0AAW1R4A6_9CHLO</name>
<evidence type="ECO:0008006" key="4">
    <source>
        <dbReference type="Google" id="ProtNLM"/>
    </source>
</evidence>
<dbReference type="Proteomes" id="UP001489004">
    <property type="component" value="Unassembled WGS sequence"/>
</dbReference>
<protein>
    <recommendedName>
        <fullName evidence="4">Recombination activating protein 1</fullName>
    </recommendedName>
</protein>